<feature type="chain" id="PRO_5035847553" evidence="1">
    <location>
        <begin position="19"/>
        <end position="41"/>
    </location>
</feature>
<keyword evidence="3" id="KW-1185">Reference proteome</keyword>
<organism evidence="2 3">
    <name type="scientific">Ceratodon purpureus</name>
    <name type="common">Fire moss</name>
    <name type="synonym">Dicranum purpureum</name>
    <dbReference type="NCBI Taxonomy" id="3225"/>
    <lineage>
        <taxon>Eukaryota</taxon>
        <taxon>Viridiplantae</taxon>
        <taxon>Streptophyta</taxon>
        <taxon>Embryophyta</taxon>
        <taxon>Bryophyta</taxon>
        <taxon>Bryophytina</taxon>
        <taxon>Bryopsida</taxon>
        <taxon>Dicranidae</taxon>
        <taxon>Pseudoditrichales</taxon>
        <taxon>Ditrichaceae</taxon>
        <taxon>Ceratodon</taxon>
    </lineage>
</organism>
<accession>A0A8T0HQ22</accession>
<dbReference type="Proteomes" id="UP000822688">
    <property type="component" value="Chromosome V"/>
</dbReference>
<protein>
    <submittedName>
        <fullName evidence="2">Uncharacterized protein</fullName>
    </submittedName>
</protein>
<evidence type="ECO:0000313" key="3">
    <source>
        <dbReference type="Proteomes" id="UP000822688"/>
    </source>
</evidence>
<keyword evidence="1" id="KW-0732">Signal</keyword>
<feature type="signal peptide" evidence="1">
    <location>
        <begin position="1"/>
        <end position="18"/>
    </location>
</feature>
<proteinExistence type="predicted"/>
<evidence type="ECO:0000256" key="1">
    <source>
        <dbReference type="SAM" id="SignalP"/>
    </source>
</evidence>
<evidence type="ECO:0000313" key="2">
    <source>
        <dbReference type="EMBL" id="KAG0573012.1"/>
    </source>
</evidence>
<reference evidence="2" key="1">
    <citation type="submission" date="2020-06" db="EMBL/GenBank/DDBJ databases">
        <title>WGS assembly of Ceratodon purpureus strain R40.</title>
        <authorList>
            <person name="Carey S.B."/>
            <person name="Jenkins J."/>
            <person name="Shu S."/>
            <person name="Lovell J.T."/>
            <person name="Sreedasyam A."/>
            <person name="Maumus F."/>
            <person name="Tiley G.P."/>
            <person name="Fernandez-Pozo N."/>
            <person name="Barry K."/>
            <person name="Chen C."/>
            <person name="Wang M."/>
            <person name="Lipzen A."/>
            <person name="Daum C."/>
            <person name="Saski C.A."/>
            <person name="Payton A.C."/>
            <person name="Mcbreen J.C."/>
            <person name="Conrad R.E."/>
            <person name="Kollar L.M."/>
            <person name="Olsson S."/>
            <person name="Huttunen S."/>
            <person name="Landis J.B."/>
            <person name="Wickett N.J."/>
            <person name="Johnson M.G."/>
            <person name="Rensing S.A."/>
            <person name="Grimwood J."/>
            <person name="Schmutz J."/>
            <person name="Mcdaniel S.F."/>
        </authorList>
    </citation>
    <scope>NUCLEOTIDE SEQUENCE</scope>
    <source>
        <strain evidence="2">R40</strain>
    </source>
</reference>
<dbReference type="EMBL" id="CM026426">
    <property type="protein sequence ID" value="KAG0573012.1"/>
    <property type="molecule type" value="Genomic_DNA"/>
</dbReference>
<comment type="caution">
    <text evidence="2">The sequence shown here is derived from an EMBL/GenBank/DDBJ whole genome shotgun (WGS) entry which is preliminary data.</text>
</comment>
<name>A0A8T0HQ22_CERPU</name>
<sequence>MKENKRVVWLLLLHLALSMLCPLSVRNSSAISVHGHWYGGL</sequence>
<gene>
    <name evidence="2" type="ORF">KC19_VG140800</name>
</gene>
<dbReference type="AlphaFoldDB" id="A0A8T0HQ22"/>